<dbReference type="PANTHER" id="PTHR34203:SF13">
    <property type="entry name" value="EXPRESSED PROTEIN"/>
    <property type="match status" value="1"/>
</dbReference>
<evidence type="ECO:0000259" key="1">
    <source>
        <dbReference type="Pfam" id="PF05050"/>
    </source>
</evidence>
<dbReference type="Proteomes" id="UP000334923">
    <property type="component" value="Unassembled WGS sequence"/>
</dbReference>
<dbReference type="Pfam" id="PF05050">
    <property type="entry name" value="Methyltransf_21"/>
    <property type="match status" value="1"/>
</dbReference>
<dbReference type="EMBL" id="CABFVA020000066">
    <property type="protein sequence ID" value="VVM06511.1"/>
    <property type="molecule type" value="Genomic_DNA"/>
</dbReference>
<reference evidence="2 3" key="1">
    <citation type="submission" date="2019-09" db="EMBL/GenBank/DDBJ databases">
        <authorList>
            <person name="Cremers G."/>
        </authorList>
    </citation>
    <scope>NUCLEOTIDE SEQUENCE [LARGE SCALE GENOMIC DNA]</scope>
    <source>
        <strain evidence="2">4A</strain>
    </source>
</reference>
<dbReference type="InterPro" id="IPR052514">
    <property type="entry name" value="SAM-dependent_MTase"/>
</dbReference>
<dbReference type="InterPro" id="IPR029063">
    <property type="entry name" value="SAM-dependent_MTases_sf"/>
</dbReference>
<evidence type="ECO:0000313" key="3">
    <source>
        <dbReference type="Proteomes" id="UP000334923"/>
    </source>
</evidence>
<dbReference type="RefSeq" id="WP_178086960.1">
    <property type="nucleotide sequence ID" value="NZ_CABFVA020000066.1"/>
</dbReference>
<name>A0A5E6ME27_9BACT</name>
<keyword evidence="3" id="KW-1185">Reference proteome</keyword>
<protein>
    <recommendedName>
        <fullName evidence="1">Methyltransferase FkbM domain-containing protein</fullName>
    </recommendedName>
</protein>
<dbReference type="Gene3D" id="3.40.50.150">
    <property type="entry name" value="Vaccinia Virus protein VP39"/>
    <property type="match status" value="1"/>
</dbReference>
<dbReference type="PANTHER" id="PTHR34203">
    <property type="entry name" value="METHYLTRANSFERASE, FKBM FAMILY PROTEIN"/>
    <property type="match status" value="1"/>
</dbReference>
<dbReference type="SUPFAM" id="SSF53335">
    <property type="entry name" value="S-adenosyl-L-methionine-dependent methyltransferases"/>
    <property type="match status" value="1"/>
</dbReference>
<organism evidence="2 3">
    <name type="scientific">Methylacidimicrobium tartarophylax</name>
    <dbReference type="NCBI Taxonomy" id="1041768"/>
    <lineage>
        <taxon>Bacteria</taxon>
        <taxon>Pseudomonadati</taxon>
        <taxon>Verrucomicrobiota</taxon>
        <taxon>Methylacidimicrobium</taxon>
    </lineage>
</organism>
<dbReference type="AlphaFoldDB" id="A0A5E6ME27"/>
<feature type="domain" description="Methyltransferase FkbM" evidence="1">
    <location>
        <begin position="112"/>
        <end position="274"/>
    </location>
</feature>
<sequence>MPKEALEGGSGWRERAKRWLADRDIQIFSHLLALRGLYRGAELPGLSKAAILVDYMRIKASVGHGKEDDGVVRIAGRTWACRKRAALALLQEIFVARGYEFVSANPAPRILDCGANVGLATLFFKVSYPRSRIDAFEADPNLVTLLERNIRGNELSDVNVHCCALARGEGEIDFYRNETYTTCGSVQADLWGGGKSVRVKARRLSEWIGDEVDFLKMDIAGGETEVIAELFKSGALARVREAVVEYHHNHQNLEGSQPGLARFLDFWERAGFSYQLSADGRAIRWPRIQCILIRFRRISDLQG</sequence>
<proteinExistence type="predicted"/>
<evidence type="ECO:0000313" key="2">
    <source>
        <dbReference type="EMBL" id="VVM06511.1"/>
    </source>
</evidence>
<accession>A0A5E6ME27</accession>
<gene>
    <name evidence="2" type="ORF">MAMT_01252</name>
</gene>
<dbReference type="NCBIfam" id="TIGR01444">
    <property type="entry name" value="fkbM_fam"/>
    <property type="match status" value="1"/>
</dbReference>
<dbReference type="InterPro" id="IPR006342">
    <property type="entry name" value="FkbM_mtfrase"/>
</dbReference>